<dbReference type="Proteomes" id="UP000887013">
    <property type="component" value="Unassembled WGS sequence"/>
</dbReference>
<dbReference type="EMBL" id="BMAW01120415">
    <property type="protein sequence ID" value="GFT89245.1"/>
    <property type="molecule type" value="Genomic_DNA"/>
</dbReference>
<dbReference type="AlphaFoldDB" id="A0A8X6U7H9"/>
<evidence type="ECO:0000313" key="1">
    <source>
        <dbReference type="EMBL" id="GFT89245.1"/>
    </source>
</evidence>
<gene>
    <name evidence="1" type="ORF">NPIL_418351</name>
</gene>
<sequence length="171" mass="19529">MFLEVFFLVFQWALRAFTRFDLLYFIEIILFDLMIEFIDYSATQIFNGAIFGRATALEISAAAVVHSPTMQKTCEALEFKPKLVPQQETTIMTKTPNERKDQVTTVPVVHSLLVWKMYQALDLPATFVPQESDTTLSSKQFKVNKSIPIVYSTAVFEMCKALELRAQLASQ</sequence>
<proteinExistence type="predicted"/>
<organism evidence="1 2">
    <name type="scientific">Nephila pilipes</name>
    <name type="common">Giant wood spider</name>
    <name type="synonym">Nephila maculata</name>
    <dbReference type="NCBI Taxonomy" id="299642"/>
    <lineage>
        <taxon>Eukaryota</taxon>
        <taxon>Metazoa</taxon>
        <taxon>Ecdysozoa</taxon>
        <taxon>Arthropoda</taxon>
        <taxon>Chelicerata</taxon>
        <taxon>Arachnida</taxon>
        <taxon>Araneae</taxon>
        <taxon>Araneomorphae</taxon>
        <taxon>Entelegynae</taxon>
        <taxon>Araneoidea</taxon>
        <taxon>Nephilidae</taxon>
        <taxon>Nephila</taxon>
    </lineage>
</organism>
<evidence type="ECO:0000313" key="2">
    <source>
        <dbReference type="Proteomes" id="UP000887013"/>
    </source>
</evidence>
<reference evidence="1" key="1">
    <citation type="submission" date="2020-08" db="EMBL/GenBank/DDBJ databases">
        <title>Multicomponent nature underlies the extraordinary mechanical properties of spider dragline silk.</title>
        <authorList>
            <person name="Kono N."/>
            <person name="Nakamura H."/>
            <person name="Mori M."/>
            <person name="Yoshida Y."/>
            <person name="Ohtoshi R."/>
            <person name="Malay A.D."/>
            <person name="Moran D.A.P."/>
            <person name="Tomita M."/>
            <person name="Numata K."/>
            <person name="Arakawa K."/>
        </authorList>
    </citation>
    <scope>NUCLEOTIDE SEQUENCE</scope>
</reference>
<protein>
    <submittedName>
        <fullName evidence="1">Uncharacterized protein</fullName>
    </submittedName>
</protein>
<comment type="caution">
    <text evidence="1">The sequence shown here is derived from an EMBL/GenBank/DDBJ whole genome shotgun (WGS) entry which is preliminary data.</text>
</comment>
<name>A0A8X6U7H9_NEPPI</name>
<keyword evidence="2" id="KW-1185">Reference proteome</keyword>
<accession>A0A8X6U7H9</accession>